<accession>A0A3D9HXA2</accession>
<evidence type="ECO:0000256" key="4">
    <source>
        <dbReference type="ARBA" id="ARBA00022598"/>
    </source>
</evidence>
<keyword evidence="6 15" id="KW-0479">Metal-binding</keyword>
<evidence type="ECO:0000256" key="9">
    <source>
        <dbReference type="ARBA" id="ARBA00022842"/>
    </source>
</evidence>
<keyword evidence="4 15" id="KW-0436">Ligase</keyword>
<dbReference type="Gene3D" id="6.20.10.30">
    <property type="match status" value="1"/>
</dbReference>
<dbReference type="InterPro" id="IPR036420">
    <property type="entry name" value="BRCT_dom_sf"/>
</dbReference>
<evidence type="ECO:0000256" key="17">
    <source>
        <dbReference type="SAM" id="MobiDB-lite"/>
    </source>
</evidence>
<keyword evidence="5 15" id="KW-0235">DNA replication</keyword>
<dbReference type="InterPro" id="IPR001679">
    <property type="entry name" value="DNA_ligase"/>
</dbReference>
<evidence type="ECO:0000256" key="3">
    <source>
        <dbReference type="ARBA" id="ARBA00013308"/>
    </source>
</evidence>
<dbReference type="OrthoDB" id="9759736at2"/>
<dbReference type="HAMAP" id="MF_01588">
    <property type="entry name" value="DNA_ligase_A"/>
    <property type="match status" value="1"/>
</dbReference>
<dbReference type="SMART" id="SM00532">
    <property type="entry name" value="LIGANc"/>
    <property type="match status" value="1"/>
</dbReference>
<dbReference type="GO" id="GO:0046872">
    <property type="term" value="F:metal ion binding"/>
    <property type="evidence" value="ECO:0007669"/>
    <property type="project" value="UniProtKB-KW"/>
</dbReference>
<dbReference type="FunFam" id="2.40.50.140:FF:000012">
    <property type="entry name" value="DNA ligase"/>
    <property type="match status" value="1"/>
</dbReference>
<evidence type="ECO:0000256" key="2">
    <source>
        <dbReference type="ARBA" id="ARBA00012722"/>
    </source>
</evidence>
<dbReference type="GO" id="GO:0006260">
    <property type="term" value="P:DNA replication"/>
    <property type="evidence" value="ECO:0007669"/>
    <property type="project" value="UniProtKB-KW"/>
</dbReference>
<feature type="compositionally biased region" description="Low complexity" evidence="17">
    <location>
        <begin position="720"/>
        <end position="729"/>
    </location>
</feature>
<keyword evidence="11 15" id="KW-0234">DNA repair</keyword>
<dbReference type="InterPro" id="IPR004149">
    <property type="entry name" value="Znf_DNAligase_C4"/>
</dbReference>
<feature type="binding site" evidence="15">
    <location>
        <position position="424"/>
    </location>
    <ligand>
        <name>Zn(2+)</name>
        <dbReference type="ChEBI" id="CHEBI:29105"/>
    </ligand>
</feature>
<dbReference type="Pfam" id="PF01653">
    <property type="entry name" value="DNA_ligase_aden"/>
    <property type="match status" value="1"/>
</dbReference>
<evidence type="ECO:0000256" key="10">
    <source>
        <dbReference type="ARBA" id="ARBA00023027"/>
    </source>
</evidence>
<dbReference type="GO" id="GO:0003911">
    <property type="term" value="F:DNA ligase (NAD+) activity"/>
    <property type="evidence" value="ECO:0007669"/>
    <property type="project" value="UniProtKB-UniRule"/>
</dbReference>
<dbReference type="PROSITE" id="PS01056">
    <property type="entry name" value="DNA_LIGASE_N2"/>
    <property type="match status" value="1"/>
</dbReference>
<feature type="binding site" evidence="15">
    <location>
        <position position="154"/>
    </location>
    <ligand>
        <name>NAD(+)</name>
        <dbReference type="ChEBI" id="CHEBI:57540"/>
    </ligand>
</feature>
<keyword evidence="9 15" id="KW-0460">Magnesium</keyword>
<proteinExistence type="inferred from homology"/>
<feature type="binding site" evidence="15">
    <location>
        <begin position="48"/>
        <end position="52"/>
    </location>
    <ligand>
        <name>NAD(+)</name>
        <dbReference type="ChEBI" id="CHEBI:57540"/>
    </ligand>
</feature>
<feature type="binding site" evidence="15">
    <location>
        <position position="427"/>
    </location>
    <ligand>
        <name>Zn(2+)</name>
        <dbReference type="ChEBI" id="CHEBI:29105"/>
    </ligand>
</feature>
<evidence type="ECO:0000256" key="14">
    <source>
        <dbReference type="ARBA" id="ARBA00060881"/>
    </source>
</evidence>
<name>A0A3D9HXA2_9PROT</name>
<dbReference type="Pfam" id="PF12826">
    <property type="entry name" value="HHH_2"/>
    <property type="match status" value="1"/>
</dbReference>
<evidence type="ECO:0000256" key="16">
    <source>
        <dbReference type="RuleBase" id="RU000618"/>
    </source>
</evidence>
<dbReference type="Gene3D" id="3.40.50.10190">
    <property type="entry name" value="BRCT domain"/>
    <property type="match status" value="1"/>
</dbReference>
<comment type="caution">
    <text evidence="15">Lacks conserved residue(s) required for the propagation of feature annotation.</text>
</comment>
<dbReference type="NCBIfam" id="NF005932">
    <property type="entry name" value="PRK07956.1"/>
    <property type="match status" value="1"/>
</dbReference>
<comment type="similarity">
    <text evidence="14 15">Belongs to the NAD-dependent DNA ligase family. LigA subfamily.</text>
</comment>
<dbReference type="InterPro" id="IPR013839">
    <property type="entry name" value="DNAligase_adenylation"/>
</dbReference>
<dbReference type="PROSITE" id="PS50172">
    <property type="entry name" value="BRCT"/>
    <property type="match status" value="1"/>
</dbReference>
<feature type="binding site" evidence="15">
    <location>
        <position position="330"/>
    </location>
    <ligand>
        <name>NAD(+)</name>
        <dbReference type="ChEBI" id="CHEBI:57540"/>
    </ligand>
</feature>
<dbReference type="Gene3D" id="3.30.470.30">
    <property type="entry name" value="DNA ligase/mRNA capping enzyme"/>
    <property type="match status" value="1"/>
</dbReference>
<keyword evidence="10 15" id="KW-0520">NAD</keyword>
<feature type="binding site" evidence="15">
    <location>
        <position position="190"/>
    </location>
    <ligand>
        <name>NAD(+)</name>
        <dbReference type="ChEBI" id="CHEBI:57540"/>
    </ligand>
</feature>
<dbReference type="InterPro" id="IPR033136">
    <property type="entry name" value="DNA_ligase_CS"/>
</dbReference>
<dbReference type="NCBIfam" id="TIGR00575">
    <property type="entry name" value="dnlj"/>
    <property type="match status" value="1"/>
</dbReference>
<comment type="caution">
    <text evidence="19">The sequence shown here is derived from an EMBL/GenBank/DDBJ whole genome shotgun (WGS) entry which is preliminary data.</text>
</comment>
<dbReference type="InterPro" id="IPR004150">
    <property type="entry name" value="NAD_DNA_ligase_OB"/>
</dbReference>
<evidence type="ECO:0000256" key="7">
    <source>
        <dbReference type="ARBA" id="ARBA00022763"/>
    </source>
</evidence>
<dbReference type="CDD" id="cd17748">
    <property type="entry name" value="BRCT_DNA_ligase_like"/>
    <property type="match status" value="1"/>
</dbReference>
<dbReference type="EMBL" id="QRDW01000001">
    <property type="protein sequence ID" value="RED54124.1"/>
    <property type="molecule type" value="Genomic_DNA"/>
</dbReference>
<dbReference type="Pfam" id="PF03119">
    <property type="entry name" value="DNA_ligase_ZBD"/>
    <property type="match status" value="1"/>
</dbReference>
<dbReference type="PIRSF" id="PIRSF001604">
    <property type="entry name" value="LigA"/>
    <property type="match status" value="1"/>
</dbReference>
<gene>
    <name evidence="15" type="primary">ligA</name>
    <name evidence="19" type="ORF">DFP90_101927</name>
</gene>
<dbReference type="InterPro" id="IPR041663">
    <property type="entry name" value="DisA/LigA_HHH"/>
</dbReference>
<dbReference type="FunFam" id="3.30.470.30:FF:000001">
    <property type="entry name" value="DNA ligase"/>
    <property type="match status" value="1"/>
</dbReference>
<evidence type="ECO:0000256" key="15">
    <source>
        <dbReference type="HAMAP-Rule" id="MF_01588"/>
    </source>
</evidence>
<dbReference type="EC" id="6.5.1.2" evidence="2 15"/>
<feature type="binding site" evidence="15">
    <location>
        <position position="131"/>
    </location>
    <ligand>
        <name>NAD(+)</name>
        <dbReference type="ChEBI" id="CHEBI:57540"/>
    </ligand>
</feature>
<evidence type="ECO:0000313" key="19">
    <source>
        <dbReference type="EMBL" id="RED54124.1"/>
    </source>
</evidence>
<evidence type="ECO:0000256" key="12">
    <source>
        <dbReference type="ARBA" id="ARBA00023211"/>
    </source>
</evidence>
<dbReference type="PANTHER" id="PTHR23389">
    <property type="entry name" value="CHROMOSOME TRANSMISSION FIDELITY FACTOR 18"/>
    <property type="match status" value="1"/>
</dbReference>
<evidence type="ECO:0000256" key="8">
    <source>
        <dbReference type="ARBA" id="ARBA00022833"/>
    </source>
</evidence>
<dbReference type="Gene3D" id="2.40.50.140">
    <property type="entry name" value="Nucleic acid-binding proteins"/>
    <property type="match status" value="1"/>
</dbReference>
<dbReference type="Proteomes" id="UP000256845">
    <property type="component" value="Unassembled WGS sequence"/>
</dbReference>
<dbReference type="SUPFAM" id="SSF50249">
    <property type="entry name" value="Nucleic acid-binding proteins"/>
    <property type="match status" value="1"/>
</dbReference>
<evidence type="ECO:0000256" key="6">
    <source>
        <dbReference type="ARBA" id="ARBA00022723"/>
    </source>
</evidence>
<dbReference type="CDD" id="cd00114">
    <property type="entry name" value="LIGANc"/>
    <property type="match status" value="1"/>
</dbReference>
<keyword evidence="8 15" id="KW-0862">Zinc</keyword>
<dbReference type="AlphaFoldDB" id="A0A3D9HXA2"/>
<dbReference type="SUPFAM" id="SSF47781">
    <property type="entry name" value="RuvA domain 2-like"/>
    <property type="match status" value="1"/>
</dbReference>
<comment type="cofactor">
    <cofactor evidence="15">
        <name>Mg(2+)</name>
        <dbReference type="ChEBI" id="CHEBI:18420"/>
    </cofactor>
    <cofactor evidence="15">
        <name>Mn(2+)</name>
        <dbReference type="ChEBI" id="CHEBI:29035"/>
    </cofactor>
</comment>
<dbReference type="InterPro" id="IPR001357">
    <property type="entry name" value="BRCT_dom"/>
</dbReference>
<dbReference type="FunFam" id="1.10.150.20:FF:000007">
    <property type="entry name" value="DNA ligase"/>
    <property type="match status" value="1"/>
</dbReference>
<protein>
    <recommendedName>
        <fullName evidence="3 15">DNA ligase</fullName>
        <ecNumber evidence="2 15">6.5.1.2</ecNumber>
    </recommendedName>
    <alternativeName>
        <fullName evidence="15">Polydeoxyribonucleotide synthase [NAD(+)]</fullName>
    </alternativeName>
</protein>
<dbReference type="Gene3D" id="1.10.287.610">
    <property type="entry name" value="Helix hairpin bin"/>
    <property type="match status" value="1"/>
</dbReference>
<dbReference type="InterPro" id="IPR013840">
    <property type="entry name" value="DNAligase_N"/>
</dbReference>
<keyword evidence="7 15" id="KW-0227">DNA damage</keyword>
<dbReference type="Gene3D" id="1.10.150.20">
    <property type="entry name" value="5' to 3' exonuclease, C-terminal subdomain"/>
    <property type="match status" value="2"/>
</dbReference>
<evidence type="ECO:0000256" key="13">
    <source>
        <dbReference type="ARBA" id="ARBA00034005"/>
    </source>
</evidence>
<dbReference type="GO" id="GO:0006281">
    <property type="term" value="P:DNA repair"/>
    <property type="evidence" value="ECO:0007669"/>
    <property type="project" value="UniProtKB-KW"/>
</dbReference>
<feature type="binding site" evidence="15">
    <location>
        <position position="306"/>
    </location>
    <ligand>
        <name>NAD(+)</name>
        <dbReference type="ChEBI" id="CHEBI:57540"/>
    </ligand>
</feature>
<evidence type="ECO:0000256" key="1">
    <source>
        <dbReference type="ARBA" id="ARBA00004067"/>
    </source>
</evidence>
<dbReference type="InterPro" id="IPR012340">
    <property type="entry name" value="NA-bd_OB-fold"/>
</dbReference>
<evidence type="ECO:0000256" key="11">
    <source>
        <dbReference type="ARBA" id="ARBA00023204"/>
    </source>
</evidence>
<dbReference type="PANTHER" id="PTHR23389:SF9">
    <property type="entry name" value="DNA LIGASE"/>
    <property type="match status" value="1"/>
</dbReference>
<sequence length="729" mass="80134">MSNGKNLALIAVEELSEADARLELARLAQDIIYHDRLYHEKDEPAISDGAYDALRQRNEAIEARFPELQRKDSPSLRVGAAPASGFAKVIHARPMLSLGNAFADEDVSEFITRVRRFLGLNENEPVGIMAEPKIDGLSASIRYENRKLTVGATRGDGAVGEDITRNLLTLNSIPKELPADAPDIVEVRGEVYMARDDFFALNRRQEAEGRKVFANPRNAAAGSLRQLDPTITAQRPLHFFGYSVGELSAPISDTVQGMRETFSRWGFHLNEPAKLCTGLEEILAHYRHIGEIRSDLDFDIDGVVYKVNRLDWQERLGTVSRAPRWAIAHKFPAEQAETTLNEITIQVGRTGALTPVANLEPITVGGVVVSRATLHNEDELARKDVRPGDRVIIQRAGDVIPQVVRAVVEKRAVGLEPFTFPDHCPECGSAAMREEGEAVRRCTGGLICPAQRLERMKHFVSRNAMDIDGLGAKQVEFFLEKGWIQTPADIFRLDRHRDDLRGEEGWGALSVRNLMKAIEERRTISMDRFVYALGIRQVGQASAKLLARHYGTMTALRTAMVEAVDREGAAYADLLNIDQIGPAMAEDLVNFFSEPHNGEMLDDLLGNVTVEEFVVKETASPVTGKTVVFTGTLSLMTRNEAKARAESLGAKVSGSVSKKTDYVIAGADAGSKARKAQELGVSILSEEEWLALIDGDSTAADNDDQDGQKGISENDHDSSDSSNEQGSLL</sequence>
<dbReference type="SUPFAM" id="SSF52113">
    <property type="entry name" value="BRCT domain"/>
    <property type="match status" value="1"/>
</dbReference>
<feature type="active site" description="N6-AMP-lysine intermediate" evidence="15">
    <location>
        <position position="133"/>
    </location>
</feature>
<organism evidence="19 20">
    <name type="scientific">Aestuariispira insulae</name>
    <dbReference type="NCBI Taxonomy" id="1461337"/>
    <lineage>
        <taxon>Bacteria</taxon>
        <taxon>Pseudomonadati</taxon>
        <taxon>Pseudomonadota</taxon>
        <taxon>Alphaproteobacteria</taxon>
        <taxon>Rhodospirillales</taxon>
        <taxon>Kiloniellaceae</taxon>
        <taxon>Aestuariispira</taxon>
    </lineage>
</organism>
<comment type="function">
    <text evidence="1 15">DNA ligase that catalyzes the formation of phosphodiester linkages between 5'-phosphoryl and 3'-hydroxyl groups in double-stranded DNA using NAD as a coenzyme and as the energy source for the reaction. It is essential for DNA replication and repair of damaged DNA.</text>
</comment>
<dbReference type="SMART" id="SM00292">
    <property type="entry name" value="BRCT"/>
    <property type="match status" value="1"/>
</dbReference>
<keyword evidence="12 15" id="KW-0464">Manganese</keyword>
<evidence type="ECO:0000313" key="20">
    <source>
        <dbReference type="Proteomes" id="UP000256845"/>
    </source>
</evidence>
<feature type="region of interest" description="Disordered" evidence="17">
    <location>
        <begin position="694"/>
        <end position="729"/>
    </location>
</feature>
<comment type="catalytic activity">
    <reaction evidence="13 15 16">
        <text>NAD(+) + (deoxyribonucleotide)n-3'-hydroxyl + 5'-phospho-(deoxyribonucleotide)m = (deoxyribonucleotide)n+m + AMP + beta-nicotinamide D-nucleotide.</text>
        <dbReference type="EC" id="6.5.1.2"/>
    </reaction>
</comment>
<feature type="binding site" evidence="15">
    <location>
        <position position="448"/>
    </location>
    <ligand>
        <name>Zn(2+)</name>
        <dbReference type="ChEBI" id="CHEBI:29105"/>
    </ligand>
</feature>
<keyword evidence="20" id="KW-1185">Reference proteome</keyword>
<dbReference type="Pfam" id="PF03120">
    <property type="entry name" value="OB_DNA_ligase"/>
    <property type="match status" value="1"/>
</dbReference>
<dbReference type="SUPFAM" id="SSF56091">
    <property type="entry name" value="DNA ligase/mRNA capping enzyme, catalytic domain"/>
    <property type="match status" value="1"/>
</dbReference>
<dbReference type="InterPro" id="IPR018239">
    <property type="entry name" value="DNA_ligase_AS"/>
</dbReference>
<dbReference type="InterPro" id="IPR010994">
    <property type="entry name" value="RuvA_2-like"/>
</dbReference>
<feature type="binding site" evidence="15">
    <location>
        <begin position="97"/>
        <end position="98"/>
    </location>
    <ligand>
        <name>NAD(+)</name>
        <dbReference type="ChEBI" id="CHEBI:57540"/>
    </ligand>
</feature>
<feature type="domain" description="BRCT" evidence="18">
    <location>
        <begin position="617"/>
        <end position="690"/>
    </location>
</feature>
<dbReference type="GO" id="GO:0005829">
    <property type="term" value="C:cytosol"/>
    <property type="evidence" value="ECO:0007669"/>
    <property type="project" value="TreeGrafter"/>
</dbReference>
<evidence type="ECO:0000259" key="18">
    <source>
        <dbReference type="PROSITE" id="PS50172"/>
    </source>
</evidence>
<evidence type="ECO:0000256" key="5">
    <source>
        <dbReference type="ARBA" id="ARBA00022705"/>
    </source>
</evidence>
<dbReference type="PROSITE" id="PS01055">
    <property type="entry name" value="DNA_LIGASE_N1"/>
    <property type="match status" value="1"/>
</dbReference>
<dbReference type="Pfam" id="PF00533">
    <property type="entry name" value="BRCT"/>
    <property type="match status" value="1"/>
</dbReference>
<reference evidence="19 20" key="1">
    <citation type="submission" date="2018-07" db="EMBL/GenBank/DDBJ databases">
        <title>Genomic Encyclopedia of Type Strains, Phase III (KMG-III): the genomes of soil and plant-associated and newly described type strains.</title>
        <authorList>
            <person name="Whitman W."/>
        </authorList>
    </citation>
    <scope>NUCLEOTIDE SEQUENCE [LARGE SCALE GENOMIC DNA]</scope>
    <source>
        <strain evidence="19 20">CECT 8488</strain>
    </source>
</reference>